<dbReference type="GO" id="GO:0043565">
    <property type="term" value="F:sequence-specific DNA binding"/>
    <property type="evidence" value="ECO:0007669"/>
    <property type="project" value="InterPro"/>
</dbReference>
<protein>
    <submittedName>
        <fullName evidence="4">AraC family transcriptional regulator</fullName>
    </submittedName>
</protein>
<dbReference type="SUPFAM" id="SSF46689">
    <property type="entry name" value="Homeodomain-like"/>
    <property type="match status" value="2"/>
</dbReference>
<evidence type="ECO:0000256" key="2">
    <source>
        <dbReference type="ARBA" id="ARBA00023163"/>
    </source>
</evidence>
<evidence type="ECO:0000256" key="1">
    <source>
        <dbReference type="ARBA" id="ARBA00023015"/>
    </source>
</evidence>
<dbReference type="Gene3D" id="1.10.10.60">
    <property type="entry name" value="Homeodomain-like"/>
    <property type="match status" value="2"/>
</dbReference>
<evidence type="ECO:0000313" key="5">
    <source>
        <dbReference type="Proteomes" id="UP000007523"/>
    </source>
</evidence>
<keyword evidence="5" id="KW-1185">Reference proteome</keyword>
<evidence type="ECO:0000313" key="4">
    <source>
        <dbReference type="EMBL" id="AFC30188.1"/>
    </source>
</evidence>
<dbReference type="InterPro" id="IPR011256">
    <property type="entry name" value="Reg_factor_effector_dom_sf"/>
</dbReference>
<name>H6NHW7_9BACL</name>
<dbReference type="Pfam" id="PF12833">
    <property type="entry name" value="HTH_18"/>
    <property type="match status" value="1"/>
</dbReference>
<feature type="domain" description="HTH araC/xylS-type" evidence="3">
    <location>
        <begin position="16"/>
        <end position="115"/>
    </location>
</feature>
<dbReference type="InterPro" id="IPR010499">
    <property type="entry name" value="AraC_E-bd"/>
</dbReference>
<dbReference type="GO" id="GO:0003700">
    <property type="term" value="F:DNA-binding transcription factor activity"/>
    <property type="evidence" value="ECO:0007669"/>
    <property type="project" value="InterPro"/>
</dbReference>
<dbReference type="STRING" id="1116391.PM3016_3343"/>
<accession>H6NHW7</accession>
<dbReference type="Gene3D" id="3.20.80.10">
    <property type="entry name" value="Regulatory factor, effector binding domain"/>
    <property type="match status" value="1"/>
</dbReference>
<dbReference type="PANTHER" id="PTHR40055:SF1">
    <property type="entry name" value="TRANSCRIPTIONAL REGULATOR YGIV-RELATED"/>
    <property type="match status" value="1"/>
</dbReference>
<dbReference type="EMBL" id="CP003235">
    <property type="protein sequence ID" value="AFC30188.1"/>
    <property type="molecule type" value="Genomic_DNA"/>
</dbReference>
<dbReference type="PANTHER" id="PTHR40055">
    <property type="entry name" value="TRANSCRIPTIONAL REGULATOR YGIV-RELATED"/>
    <property type="match status" value="1"/>
</dbReference>
<dbReference type="SMART" id="SM00342">
    <property type="entry name" value="HTH_ARAC"/>
    <property type="match status" value="1"/>
</dbReference>
<organism evidence="4 5">
    <name type="scientific">Paenibacillus mucilaginosus 3016</name>
    <dbReference type="NCBI Taxonomy" id="1116391"/>
    <lineage>
        <taxon>Bacteria</taxon>
        <taxon>Bacillati</taxon>
        <taxon>Bacillota</taxon>
        <taxon>Bacilli</taxon>
        <taxon>Bacillales</taxon>
        <taxon>Paenibacillaceae</taxon>
        <taxon>Paenibacillus</taxon>
    </lineage>
</organism>
<keyword evidence="1" id="KW-0805">Transcription regulation</keyword>
<dbReference type="Proteomes" id="UP000007523">
    <property type="component" value="Chromosome"/>
</dbReference>
<dbReference type="Pfam" id="PF06445">
    <property type="entry name" value="GyrI-like"/>
    <property type="match status" value="1"/>
</dbReference>
<dbReference type="InterPro" id="IPR050908">
    <property type="entry name" value="SmbC-like"/>
</dbReference>
<gene>
    <name evidence="4" type="ORF">PM3016_3343</name>
</gene>
<dbReference type="HOGENOM" id="CLU_000445_81_1_9"/>
<dbReference type="SUPFAM" id="SSF55136">
    <property type="entry name" value="Probable bacterial effector-binding domain"/>
    <property type="match status" value="1"/>
</dbReference>
<dbReference type="InterPro" id="IPR018060">
    <property type="entry name" value="HTH_AraC"/>
</dbReference>
<dbReference type="AlphaFoldDB" id="H6NHW7"/>
<dbReference type="KEGG" id="pmq:PM3016_3343"/>
<dbReference type="InterPro" id="IPR029442">
    <property type="entry name" value="GyrI-like"/>
</dbReference>
<proteinExistence type="predicted"/>
<dbReference type="SMART" id="SM00871">
    <property type="entry name" value="AraC_E_bind"/>
    <property type="match status" value="1"/>
</dbReference>
<sequence length="310" mass="35837">MSTIPLLEKEYQMRMNQVVRYIDEHLSSPLTAEELADVSAFSVYHFHRVFKRTMNENVLHFVNRLRVEKAAKLTVFQSERSLTDIALECGLQTPAHFARTFRRYTGLSATDYRARNGLDLLYMRFRETLMAGENGRARLRDLEKKYHRMKIEVKQLPVRRAACIHHRGTLVQGGINREIGEKFSRLEDWMRAHDLLDGSSQAIGLIFDDPCVTPASRQRYAVCFTTTRLIPPSLEVLPIETAGGKYAVLSLDEPADLLYELIHMANIHWLPLSPYQWDESRSMMAIFHGTPFQDPEDRVPIDFCIPVKLK</sequence>
<dbReference type="RefSeq" id="WP_014370209.1">
    <property type="nucleotide sequence ID" value="NC_016935.1"/>
</dbReference>
<evidence type="ECO:0000259" key="3">
    <source>
        <dbReference type="PROSITE" id="PS01124"/>
    </source>
</evidence>
<dbReference type="InterPro" id="IPR009057">
    <property type="entry name" value="Homeodomain-like_sf"/>
</dbReference>
<reference evidence="4 5" key="1">
    <citation type="journal article" date="2012" name="J. Bacteriol.">
        <title>Complete Genome Sequence of Paenibacillus mucilaginosus 3016, a Bacterium Functional as Microbial Fertilizer.</title>
        <authorList>
            <person name="Ma M."/>
            <person name="Wang Z."/>
            <person name="Li L."/>
            <person name="Jiang X."/>
            <person name="Guan D."/>
            <person name="Cao F."/>
            <person name="Chen H."/>
            <person name="Wang X."/>
            <person name="Shen D."/>
            <person name="Du B."/>
            <person name="Li J."/>
        </authorList>
    </citation>
    <scope>NUCLEOTIDE SEQUENCE [LARGE SCALE GENOMIC DNA]</scope>
    <source>
        <strain evidence="4 5">3016</strain>
    </source>
</reference>
<keyword evidence="2" id="KW-0804">Transcription</keyword>
<dbReference type="PROSITE" id="PS01124">
    <property type="entry name" value="HTH_ARAC_FAMILY_2"/>
    <property type="match status" value="1"/>
</dbReference>